<dbReference type="RefSeq" id="WP_056970665.1">
    <property type="nucleotide sequence ID" value="NZ_AYYX01000044.1"/>
</dbReference>
<sequence length="202" mass="23858">MIIKPSNTCAVVIVHGKSEYCIVEHIKSKMRLPIEIYGKKNGQKSIQIEALPNILNNEVFRSKKSLQNKYPAIDFKKDFKIFTVMDIDDVHDNSVKTNYIDGKISNISNGWQKKFLYPIYFKENLEDVLKDAHIWYALTDNDKRSYIKVFPVEHNGEISYEDRKDIEEFEAKMEKSKKTNFDRLLKYCISHAPKFKKNNKYY</sequence>
<keyword evidence="2" id="KW-1185">Reference proteome</keyword>
<accession>A0A0R2C4J9</accession>
<gene>
    <name evidence="1" type="ORF">FD21_GL001473</name>
</gene>
<evidence type="ECO:0000313" key="1">
    <source>
        <dbReference type="EMBL" id="KRM86653.1"/>
    </source>
</evidence>
<comment type="caution">
    <text evidence="1">The sequence shown here is derived from an EMBL/GenBank/DDBJ whole genome shotgun (WGS) entry which is preliminary data.</text>
</comment>
<organism evidence="1 2">
    <name type="scientific">Liquorilactobacillus vini DSM 20605</name>
    <dbReference type="NCBI Taxonomy" id="1133569"/>
    <lineage>
        <taxon>Bacteria</taxon>
        <taxon>Bacillati</taxon>
        <taxon>Bacillota</taxon>
        <taxon>Bacilli</taxon>
        <taxon>Lactobacillales</taxon>
        <taxon>Lactobacillaceae</taxon>
        <taxon>Liquorilactobacillus</taxon>
    </lineage>
</organism>
<evidence type="ECO:0000313" key="2">
    <source>
        <dbReference type="Proteomes" id="UP000051576"/>
    </source>
</evidence>
<dbReference type="STRING" id="1133569.FD21_GL001473"/>
<dbReference type="PATRIC" id="fig|1133569.4.peg.1615"/>
<dbReference type="eggNOG" id="ENOG5032A5E">
    <property type="taxonomic scope" value="Bacteria"/>
</dbReference>
<dbReference type="EMBL" id="AYYX01000044">
    <property type="protein sequence ID" value="KRM86653.1"/>
    <property type="molecule type" value="Genomic_DNA"/>
</dbReference>
<dbReference type="Proteomes" id="UP000051576">
    <property type="component" value="Unassembled WGS sequence"/>
</dbReference>
<protein>
    <submittedName>
        <fullName evidence="1">Uncharacterized protein</fullName>
    </submittedName>
</protein>
<name>A0A0R2C4J9_9LACO</name>
<dbReference type="AlphaFoldDB" id="A0A0R2C4J9"/>
<proteinExistence type="predicted"/>
<reference evidence="1 2" key="1">
    <citation type="journal article" date="2015" name="Genome Announc.">
        <title>Expanding the biotechnology potential of lactobacilli through comparative genomics of 213 strains and associated genera.</title>
        <authorList>
            <person name="Sun Z."/>
            <person name="Harris H.M."/>
            <person name="McCann A."/>
            <person name="Guo C."/>
            <person name="Argimon S."/>
            <person name="Zhang W."/>
            <person name="Yang X."/>
            <person name="Jeffery I.B."/>
            <person name="Cooney J.C."/>
            <person name="Kagawa T.F."/>
            <person name="Liu W."/>
            <person name="Song Y."/>
            <person name="Salvetti E."/>
            <person name="Wrobel A."/>
            <person name="Rasinkangas P."/>
            <person name="Parkhill J."/>
            <person name="Rea M.C."/>
            <person name="O'Sullivan O."/>
            <person name="Ritari J."/>
            <person name="Douillard F.P."/>
            <person name="Paul Ross R."/>
            <person name="Yang R."/>
            <person name="Briner A.E."/>
            <person name="Felis G.E."/>
            <person name="de Vos W.M."/>
            <person name="Barrangou R."/>
            <person name="Klaenhammer T.R."/>
            <person name="Caufield P.W."/>
            <person name="Cui Y."/>
            <person name="Zhang H."/>
            <person name="O'Toole P.W."/>
        </authorList>
    </citation>
    <scope>NUCLEOTIDE SEQUENCE [LARGE SCALE GENOMIC DNA]</scope>
    <source>
        <strain evidence="1 2">DSM 20605</strain>
    </source>
</reference>